<dbReference type="Gene3D" id="3.40.50.1820">
    <property type="entry name" value="alpha/beta hydrolase"/>
    <property type="match status" value="1"/>
</dbReference>
<dbReference type="InterPro" id="IPR013094">
    <property type="entry name" value="AB_hydrolase_3"/>
</dbReference>
<dbReference type="Proteomes" id="UP000078263">
    <property type="component" value="Chromosome"/>
</dbReference>
<dbReference type="GO" id="GO:0016787">
    <property type="term" value="F:hydrolase activity"/>
    <property type="evidence" value="ECO:0007669"/>
    <property type="project" value="UniProtKB-KW"/>
</dbReference>
<evidence type="ECO:0000256" key="1">
    <source>
        <dbReference type="ARBA" id="ARBA00022801"/>
    </source>
</evidence>
<organism evidence="3 4">
    <name type="scientific">Erythrobacter neustonensis</name>
    <dbReference type="NCBI Taxonomy" id="1112"/>
    <lineage>
        <taxon>Bacteria</taxon>
        <taxon>Pseudomonadati</taxon>
        <taxon>Pseudomonadota</taxon>
        <taxon>Alphaproteobacteria</taxon>
        <taxon>Sphingomonadales</taxon>
        <taxon>Erythrobacteraceae</taxon>
        <taxon>Erythrobacter/Porphyrobacter group</taxon>
        <taxon>Erythrobacter</taxon>
    </lineage>
</organism>
<dbReference type="PANTHER" id="PTHR48081">
    <property type="entry name" value="AB HYDROLASE SUPERFAMILY PROTEIN C4A8.06C"/>
    <property type="match status" value="1"/>
</dbReference>
<keyword evidence="4" id="KW-1185">Reference proteome</keyword>
<dbReference type="STRING" id="1112.A9D12_14130"/>
<dbReference type="KEGG" id="pns:A9D12_14130"/>
<reference evidence="3 4" key="1">
    <citation type="submission" date="2016-05" db="EMBL/GenBank/DDBJ databases">
        <title>Compelete Genome Sequence of Bacteriochlorophyll-Synthesizing Bacterium Porphyrobacter neustonensis DSM 9434.</title>
        <authorList>
            <person name="Shi X.-L."/>
            <person name="Wu Y.-H."/>
            <person name="Cheng H."/>
            <person name="Xu L."/>
            <person name="Zhang X.-Q."/>
            <person name="Wang C.-S."/>
            <person name="Xu X.-W."/>
        </authorList>
    </citation>
    <scope>NUCLEOTIDE SEQUENCE [LARGE SCALE GENOMIC DNA]</scope>
    <source>
        <strain evidence="3 4">DSM 9434</strain>
    </source>
</reference>
<sequence length="318" mass="35469">MTIHSDIRPAPAAKATLQVWRGESLLSRLIRQVILPLMGSKRVLRDIERHARQLRRQRLKGEAKPTRRVVRDCNITAREIAGSNVLFVEPKDGAVTRTIIYIHGGAYVANMMIHQWNLVEGLAMQNRARVVVPHYPLAPENDWQPAFAMMRTLYESLVAEVGAENIVLTGDSAGAGLALSFAQLLRDEGQPLPAKMVLYSPWLDLREDNPEQDAYDAADPMLARPVLVWSAKRWAGDTALNDPRISPVLGDIRDLPPMLVFSGTADLLHPDSLALFAKAQADGCDLKLIIGERMTHAWSVLETSEARRLHRETAAFLR</sequence>
<keyword evidence="1" id="KW-0378">Hydrolase</keyword>
<dbReference type="InterPro" id="IPR050300">
    <property type="entry name" value="GDXG_lipolytic_enzyme"/>
</dbReference>
<dbReference type="RefSeq" id="WP_068353061.1">
    <property type="nucleotide sequence ID" value="NZ_CP016033.1"/>
</dbReference>
<evidence type="ECO:0000313" key="3">
    <source>
        <dbReference type="EMBL" id="ANK13910.1"/>
    </source>
</evidence>
<name>A0A192D726_9SPHN</name>
<dbReference type="PANTHER" id="PTHR48081:SF8">
    <property type="entry name" value="ALPHA_BETA HYDROLASE FOLD-3 DOMAIN-CONTAINING PROTEIN-RELATED"/>
    <property type="match status" value="1"/>
</dbReference>
<dbReference type="SUPFAM" id="SSF53474">
    <property type="entry name" value="alpha/beta-Hydrolases"/>
    <property type="match status" value="1"/>
</dbReference>
<evidence type="ECO:0000313" key="4">
    <source>
        <dbReference type="Proteomes" id="UP000078263"/>
    </source>
</evidence>
<dbReference type="InterPro" id="IPR029058">
    <property type="entry name" value="AB_hydrolase_fold"/>
</dbReference>
<protein>
    <recommendedName>
        <fullName evidence="2">Alpha/beta hydrolase fold-3 domain-containing protein</fullName>
    </recommendedName>
</protein>
<feature type="domain" description="Alpha/beta hydrolase fold-3" evidence="2">
    <location>
        <begin position="99"/>
        <end position="298"/>
    </location>
</feature>
<gene>
    <name evidence="3" type="ORF">A9D12_14130</name>
</gene>
<dbReference type="AlphaFoldDB" id="A0A192D726"/>
<proteinExistence type="predicted"/>
<evidence type="ECO:0000259" key="2">
    <source>
        <dbReference type="Pfam" id="PF07859"/>
    </source>
</evidence>
<dbReference type="Pfam" id="PF07859">
    <property type="entry name" value="Abhydrolase_3"/>
    <property type="match status" value="1"/>
</dbReference>
<dbReference type="OrthoDB" id="9806180at2"/>
<accession>A0A192D726</accession>
<dbReference type="EMBL" id="CP016033">
    <property type="protein sequence ID" value="ANK13910.1"/>
    <property type="molecule type" value="Genomic_DNA"/>
</dbReference>